<feature type="compositionally biased region" description="Low complexity" evidence="4">
    <location>
        <begin position="120"/>
        <end position="129"/>
    </location>
</feature>
<dbReference type="InParanoid" id="A0A1J7JZW7"/>
<dbReference type="OrthoDB" id="497380at2759"/>
<feature type="compositionally biased region" description="Basic and acidic residues" evidence="4">
    <location>
        <begin position="142"/>
        <end position="160"/>
    </location>
</feature>
<evidence type="ECO:0000259" key="5">
    <source>
        <dbReference type="PROSITE" id="PS50303"/>
    </source>
</evidence>
<dbReference type="AlphaFoldDB" id="A0A1J7JZW7"/>
<evidence type="ECO:0000256" key="1">
    <source>
        <dbReference type="ARBA" id="ARBA00022737"/>
    </source>
</evidence>
<sequence length="745" mass="83224">MAPKMANGGGKRKAPTDVKDKVKKIKLDTTAQADARKKFDPSRKFDASTRKKFDSSKKFDSANKYESKKKFDSSRKSLVSKDDSDDDNDSSASDAEDGGAALKGRTMTSKFDKSKGDYNGKGANGANGKTFDREPPTGQSSKEAHAKQRQLAQERKAAKPLADELHQLKKIWEKLRRKSHVPKEERKVLLEELYPIINGRIKDMVLKHDAVRAVQTAIKYSTRDQRKEIAKELQGTYAQLAESRYAKFLIGKLLVQDDDEIRDLIIPEFYGKVRKLINHPEASWILDDVYRGVATPKQKASLLREWYGPEFSLFKSEDSTDLTADLSKILEKEPAKKPHVMNDLFQMINSLIQKKMTGFTMLHDAMLQYFLNLSQESEDYKNFVETIKEDENGDLLKNMAFTESGARLVCLLLAHGGAKDRKQILKTFKDTYQLMAGDKHGHRVILTAYDVVDDTVLTSKTIFSEILGKNEETDVGNIVFLANDLNARTTILYLYEGMSRALFPPSHKADLELLTEIQAIRQKTSKKDAEVRRKELVTALAPQLLAAVEASPEALVTTSFGCQFVTDVLLSAAGDKEKALHAIAATAAGDPDAPVDEEAFPPQKPHISHEQFVGRMFKTLVGGGRFDKATGKVKPIDPPLKFADILYPHIKEHIVSWATGASSFVVLSLLEAEDFSDAKKLRKVLSKNEEVLKKAATEETASQKAMREAFAAKPVDAKAKKSKKPFKEHEVGNMGSKLLLEKLKE</sequence>
<keyword evidence="1" id="KW-0677">Repeat</keyword>
<comment type="function">
    <text evidence="3">RNA-binding nucleolar protein required for pre-rRNA processing. Involved in production of 18S rRNA and assembly of small ribosomal subunit.</text>
</comment>
<dbReference type="InterPro" id="IPR011989">
    <property type="entry name" value="ARM-like"/>
</dbReference>
<dbReference type="EMBL" id="KV875093">
    <property type="protein sequence ID" value="OIW34988.1"/>
    <property type="molecule type" value="Genomic_DNA"/>
</dbReference>
<dbReference type="PANTHER" id="PTHR13389">
    <property type="entry name" value="PUMILIO HOMOLOG 3"/>
    <property type="match status" value="1"/>
</dbReference>
<dbReference type="STRING" id="1408157.A0A1J7JZW7"/>
<dbReference type="GO" id="GO:0003729">
    <property type="term" value="F:mRNA binding"/>
    <property type="evidence" value="ECO:0007669"/>
    <property type="project" value="TreeGrafter"/>
</dbReference>
<dbReference type="Proteomes" id="UP000182658">
    <property type="component" value="Unassembled WGS sequence"/>
</dbReference>
<evidence type="ECO:0000256" key="2">
    <source>
        <dbReference type="ARBA" id="ARBA00022884"/>
    </source>
</evidence>
<evidence type="ECO:0000313" key="6">
    <source>
        <dbReference type="EMBL" id="OIW34988.1"/>
    </source>
</evidence>
<organism evidence="6 7">
    <name type="scientific">Coniochaeta ligniaria NRRL 30616</name>
    <dbReference type="NCBI Taxonomy" id="1408157"/>
    <lineage>
        <taxon>Eukaryota</taxon>
        <taxon>Fungi</taxon>
        <taxon>Dikarya</taxon>
        <taxon>Ascomycota</taxon>
        <taxon>Pezizomycotina</taxon>
        <taxon>Sordariomycetes</taxon>
        <taxon>Sordariomycetidae</taxon>
        <taxon>Coniochaetales</taxon>
        <taxon>Coniochaetaceae</taxon>
        <taxon>Coniochaeta</taxon>
    </lineage>
</organism>
<dbReference type="InterPro" id="IPR001313">
    <property type="entry name" value="Pumilio_RNA-bd_rpt"/>
</dbReference>
<dbReference type="InterPro" id="IPR012959">
    <property type="entry name" value="CPL_dom"/>
</dbReference>
<evidence type="ECO:0000256" key="4">
    <source>
        <dbReference type="SAM" id="MobiDB-lite"/>
    </source>
</evidence>
<dbReference type="InterPro" id="IPR033133">
    <property type="entry name" value="PUM-HD"/>
</dbReference>
<accession>A0A1J7JZW7</accession>
<feature type="domain" description="PUM-HD" evidence="5">
    <location>
        <begin position="167"/>
        <end position="544"/>
    </location>
</feature>
<feature type="compositionally biased region" description="Basic and acidic residues" evidence="4">
    <location>
        <begin position="34"/>
        <end position="82"/>
    </location>
</feature>
<dbReference type="Gene3D" id="1.25.10.10">
    <property type="entry name" value="Leucine-rich Repeat Variant"/>
    <property type="match status" value="1"/>
</dbReference>
<reference evidence="6 7" key="1">
    <citation type="submission" date="2016-10" db="EMBL/GenBank/DDBJ databases">
        <title>Draft genome sequence of Coniochaeta ligniaria NRRL30616, a lignocellulolytic fungus for bioabatement of inhibitors in plant biomass hydrolysates.</title>
        <authorList>
            <consortium name="DOE Joint Genome Institute"/>
            <person name="Jimenez D.J."/>
            <person name="Hector R.E."/>
            <person name="Riley R."/>
            <person name="Sun H."/>
            <person name="Grigoriev I.V."/>
            <person name="Van Elsas J.D."/>
            <person name="Nichols N.N."/>
        </authorList>
    </citation>
    <scope>NUCLEOTIDE SEQUENCE [LARGE SCALE GENOMIC DNA]</scope>
    <source>
        <strain evidence="6 7">NRRL 30616</strain>
    </source>
</reference>
<dbReference type="SUPFAM" id="SSF48371">
    <property type="entry name" value="ARM repeat"/>
    <property type="match status" value="1"/>
</dbReference>
<protein>
    <submittedName>
        <fullName evidence="6">ARM repeat-containing protein</fullName>
    </submittedName>
</protein>
<dbReference type="SMART" id="SM00025">
    <property type="entry name" value="Pumilio"/>
    <property type="match status" value="5"/>
</dbReference>
<feature type="region of interest" description="Disordered" evidence="4">
    <location>
        <begin position="1"/>
        <end position="160"/>
    </location>
</feature>
<dbReference type="FunCoup" id="A0A1J7JZW7">
    <property type="interactions" value="891"/>
</dbReference>
<evidence type="ECO:0000256" key="3">
    <source>
        <dbReference type="ARBA" id="ARBA00024893"/>
    </source>
</evidence>
<dbReference type="Pfam" id="PF08144">
    <property type="entry name" value="CPL"/>
    <property type="match status" value="1"/>
</dbReference>
<dbReference type="GO" id="GO:0005730">
    <property type="term" value="C:nucleolus"/>
    <property type="evidence" value="ECO:0007669"/>
    <property type="project" value="TreeGrafter"/>
</dbReference>
<dbReference type="PANTHER" id="PTHR13389:SF0">
    <property type="entry name" value="PUMILIO HOMOLOG 3"/>
    <property type="match status" value="1"/>
</dbReference>
<gene>
    <name evidence="6" type="ORF">CONLIGDRAFT_33447</name>
</gene>
<proteinExistence type="predicted"/>
<name>A0A1J7JZW7_9PEZI</name>
<keyword evidence="2" id="KW-0694">RNA-binding</keyword>
<feature type="compositionally biased region" description="Acidic residues" evidence="4">
    <location>
        <begin position="83"/>
        <end position="97"/>
    </location>
</feature>
<dbReference type="PROSITE" id="PS50303">
    <property type="entry name" value="PUM_HD"/>
    <property type="match status" value="1"/>
</dbReference>
<dbReference type="InterPro" id="IPR040059">
    <property type="entry name" value="PUM3"/>
</dbReference>
<dbReference type="GO" id="GO:0006417">
    <property type="term" value="P:regulation of translation"/>
    <property type="evidence" value="ECO:0007669"/>
    <property type="project" value="TreeGrafter"/>
</dbReference>
<keyword evidence="7" id="KW-1185">Reference proteome</keyword>
<dbReference type="InterPro" id="IPR016024">
    <property type="entry name" value="ARM-type_fold"/>
</dbReference>
<evidence type="ECO:0000313" key="7">
    <source>
        <dbReference type="Proteomes" id="UP000182658"/>
    </source>
</evidence>